<feature type="compositionally biased region" description="Polar residues" evidence="3">
    <location>
        <begin position="125"/>
        <end position="136"/>
    </location>
</feature>
<feature type="compositionally biased region" description="Basic and acidic residues" evidence="3">
    <location>
        <begin position="247"/>
        <end position="258"/>
    </location>
</feature>
<dbReference type="InterPro" id="IPR036961">
    <property type="entry name" value="Kinesin_motor_dom_sf"/>
</dbReference>
<feature type="binding site" evidence="1">
    <location>
        <begin position="787"/>
        <end position="794"/>
    </location>
    <ligand>
        <name>ATP</name>
        <dbReference type="ChEBI" id="CHEBI:30616"/>
    </ligand>
</feature>
<comment type="caution">
    <text evidence="5">The sequence shown here is derived from an EMBL/GenBank/DDBJ whole genome shotgun (WGS) entry which is preliminary data.</text>
</comment>
<dbReference type="GO" id="GO:0007018">
    <property type="term" value="P:microtubule-based movement"/>
    <property type="evidence" value="ECO:0007669"/>
    <property type="project" value="InterPro"/>
</dbReference>
<feature type="compositionally biased region" description="Low complexity" evidence="3">
    <location>
        <begin position="166"/>
        <end position="178"/>
    </location>
</feature>
<dbReference type="Pfam" id="PF00225">
    <property type="entry name" value="Kinesin"/>
    <property type="match status" value="1"/>
</dbReference>
<feature type="compositionally biased region" description="Basic and acidic residues" evidence="3">
    <location>
        <begin position="527"/>
        <end position="544"/>
    </location>
</feature>
<dbReference type="SMART" id="SM00129">
    <property type="entry name" value="KISc"/>
    <property type="match status" value="1"/>
</dbReference>
<gene>
    <name evidence="5" type="ORF">KIPB_000105</name>
</gene>
<organism evidence="5 6">
    <name type="scientific">Kipferlia bialata</name>
    <dbReference type="NCBI Taxonomy" id="797122"/>
    <lineage>
        <taxon>Eukaryota</taxon>
        <taxon>Metamonada</taxon>
        <taxon>Carpediemonas-like organisms</taxon>
        <taxon>Kipferlia</taxon>
    </lineage>
</organism>
<dbReference type="PRINTS" id="PR00380">
    <property type="entry name" value="KINESINHEAVY"/>
</dbReference>
<keyword evidence="1" id="KW-0067">ATP-binding</keyword>
<evidence type="ECO:0000256" key="3">
    <source>
        <dbReference type="SAM" id="MobiDB-lite"/>
    </source>
</evidence>
<proteinExistence type="inferred from homology"/>
<feature type="compositionally biased region" description="Low complexity" evidence="3">
    <location>
        <begin position="106"/>
        <end position="117"/>
    </location>
</feature>
<feature type="region of interest" description="Disordered" evidence="3">
    <location>
        <begin position="425"/>
        <end position="446"/>
    </location>
</feature>
<feature type="domain" description="Kinesin motor" evidence="4">
    <location>
        <begin position="701"/>
        <end position="1097"/>
    </location>
</feature>
<evidence type="ECO:0000313" key="6">
    <source>
        <dbReference type="Proteomes" id="UP000265618"/>
    </source>
</evidence>
<dbReference type="InterPro" id="IPR027640">
    <property type="entry name" value="Kinesin-like_fam"/>
</dbReference>
<evidence type="ECO:0000259" key="4">
    <source>
        <dbReference type="PROSITE" id="PS50067"/>
    </source>
</evidence>
<keyword evidence="6" id="KW-1185">Reference proteome</keyword>
<dbReference type="PANTHER" id="PTHR24115:SF578">
    <property type="entry name" value="KINESIN-LIKE PROTEIN KIFC1"/>
    <property type="match status" value="1"/>
</dbReference>
<dbReference type="Proteomes" id="UP000265618">
    <property type="component" value="Unassembled WGS sequence"/>
</dbReference>
<feature type="region of interest" description="Disordered" evidence="3">
    <location>
        <begin position="527"/>
        <end position="565"/>
    </location>
</feature>
<feature type="coiled-coil region" evidence="2">
    <location>
        <begin position="448"/>
        <end position="475"/>
    </location>
</feature>
<dbReference type="AlphaFoldDB" id="A0A9K3CLK1"/>
<feature type="coiled-coil region" evidence="2">
    <location>
        <begin position="617"/>
        <end position="651"/>
    </location>
</feature>
<keyword evidence="1" id="KW-0547">Nucleotide-binding</keyword>
<reference evidence="5 6" key="1">
    <citation type="journal article" date="2018" name="PLoS ONE">
        <title>The draft genome of Kipferlia bialata reveals reductive genome evolution in fornicate parasites.</title>
        <authorList>
            <person name="Tanifuji G."/>
            <person name="Takabayashi S."/>
            <person name="Kume K."/>
            <person name="Takagi M."/>
            <person name="Nakayama T."/>
            <person name="Kamikawa R."/>
            <person name="Inagaki Y."/>
            <person name="Hashimoto T."/>
        </authorList>
    </citation>
    <scope>NUCLEOTIDE SEQUENCE [LARGE SCALE GENOMIC DNA]</scope>
    <source>
        <strain evidence="5">NY0173</strain>
    </source>
</reference>
<comment type="similarity">
    <text evidence="1">Belongs to the TRAFAC class myosin-kinesin ATPase superfamily. Kinesin family.</text>
</comment>
<feature type="region of interest" description="Disordered" evidence="3">
    <location>
        <begin position="90"/>
        <end position="399"/>
    </location>
</feature>
<dbReference type="GO" id="GO:0005871">
    <property type="term" value="C:kinesin complex"/>
    <property type="evidence" value="ECO:0007669"/>
    <property type="project" value="TreeGrafter"/>
</dbReference>
<name>A0A9K3CLK1_9EUKA</name>
<feature type="compositionally biased region" description="Basic and acidic residues" evidence="3">
    <location>
        <begin position="300"/>
        <end position="373"/>
    </location>
</feature>
<dbReference type="EMBL" id="BDIP01000010">
    <property type="protein sequence ID" value="GIQ79458.1"/>
    <property type="molecule type" value="Genomic_DNA"/>
</dbReference>
<dbReference type="GO" id="GO:0005524">
    <property type="term" value="F:ATP binding"/>
    <property type="evidence" value="ECO:0007669"/>
    <property type="project" value="UniProtKB-UniRule"/>
</dbReference>
<feature type="region of interest" description="Disordered" evidence="3">
    <location>
        <begin position="1"/>
        <end position="22"/>
    </location>
</feature>
<feature type="compositionally biased region" description="Low complexity" evidence="3">
    <location>
        <begin position="545"/>
        <end position="560"/>
    </location>
</feature>
<dbReference type="PROSITE" id="PS50067">
    <property type="entry name" value="KINESIN_MOTOR_2"/>
    <property type="match status" value="1"/>
</dbReference>
<dbReference type="GO" id="GO:0003777">
    <property type="term" value="F:microtubule motor activity"/>
    <property type="evidence" value="ECO:0007669"/>
    <property type="project" value="InterPro"/>
</dbReference>
<dbReference type="GO" id="GO:0016887">
    <property type="term" value="F:ATP hydrolysis activity"/>
    <property type="evidence" value="ECO:0007669"/>
    <property type="project" value="TreeGrafter"/>
</dbReference>
<keyword evidence="2" id="KW-0175">Coiled coil</keyword>
<dbReference type="PANTHER" id="PTHR24115">
    <property type="entry name" value="KINESIN-RELATED"/>
    <property type="match status" value="1"/>
</dbReference>
<keyword evidence="1" id="KW-0505">Motor protein</keyword>
<sequence>MPAGSRPPTESNNVGVSPFQLPKYPRYARSRSVTPSGTAAVPGSGPVYNISHSNANPPLPTYDAPVVAARPRSVYGQMNVAAVPQHLSSAIIPQGQVPPPSNGESAPGARQRQPQAQTMAMDRGTASQAAQVQRSITGGRPGVYGSGPSSISSRPQDPHQPLEPMSMAGSSASISASSVRGFDGAGYQAAPQPQSVSQGRRAPQALNPSTYSAPHSQPQKLSASIGTGSFPRIGSAPPAPSPLSVRYLKERERERDQGTAKPHTSRGGDVYPPHPTTSALYARRGGAEGGVVPVSSVVGRTEERGGEGEREKKARKERERQEMERIVALDRERERERERERQRMAHGRERGRESVNYDREVETDRDIHTERAFRQSASLSLYPNGARKERESVTRHQVQADVFRETERGGEIEDLSSRAGYVSMSVERGQRQPSVERQRERERESMRIRSLKDTVAALQTDLKQAEMRLDTERDSLALSTTEQVSEYSQMSAELQQRLQAELVRMREEHSHKMARLEREHKDWLREREREEKEKQELESQRDRSSPSLGPGHPGSGSVPSRADAQHRDEVSVLAALLAVEQGSARRGVHDTRVEREREVQALHTQYSLGSDVSADATQTAQEERERLVRTAAVLQAERDRTEAQVHTAEARLRQLCPTPDMREGAYRCVMRDRLLSLSKQLETQRERRKQLHLLVEDMKGNIRVIVRQRPMLQNERRPTQAVGVQSVEDIRLGEETVTLVGNAGDEKALSFYKVLGPQARQSHVYNYVEGVIRSVLDGYNVCLLCYGQTGSGKTYTILGEEDSLRRGMGGESEAESSISGLGIVPRALRHIYQHVALAVTPCALSPTRDGERGMGGQVRRERERERGTRTGGVRIELAIVELYCNHLIDLTDDTKGGRERDLKIRQTPDGGTYVEGLTWVHCPTYTQCVAQVEKGLAKRHIASTRANSVSSRSHTIIYLSVKRVQVKNGVERETTALCTFVDLAGSERISRSRSSGQRLQEAQFINSSLSALGDCIHALSRQGISSQKGSRVDRSVSDRTDRPKEFIPFRNSRLTMLLKPCLHNNSKTVLFACLSPHRECMSETTSTLGFASRVRLVRNVPIPNANENLFGQND</sequence>
<feature type="compositionally biased region" description="Polar residues" evidence="3">
    <location>
        <begin position="206"/>
        <end position="227"/>
    </location>
</feature>
<dbReference type="GO" id="GO:0005874">
    <property type="term" value="C:microtubule"/>
    <property type="evidence" value="ECO:0007669"/>
    <property type="project" value="TreeGrafter"/>
</dbReference>
<protein>
    <submittedName>
        <fullName evidence="5">Kinesin-like protein</fullName>
    </submittedName>
</protein>
<accession>A0A9K3CLK1</accession>
<evidence type="ECO:0000313" key="5">
    <source>
        <dbReference type="EMBL" id="GIQ79458.1"/>
    </source>
</evidence>
<dbReference type="OrthoDB" id="3176171at2759"/>
<feature type="compositionally biased region" description="Low complexity" evidence="3">
    <location>
        <begin position="290"/>
        <end position="299"/>
    </location>
</feature>
<feature type="region of interest" description="Disordered" evidence="3">
    <location>
        <begin position="848"/>
        <end position="867"/>
    </location>
</feature>
<feature type="compositionally biased region" description="Basic and acidic residues" evidence="3">
    <location>
        <begin position="428"/>
        <end position="446"/>
    </location>
</feature>
<dbReference type="GO" id="GO:0008017">
    <property type="term" value="F:microtubule binding"/>
    <property type="evidence" value="ECO:0007669"/>
    <property type="project" value="InterPro"/>
</dbReference>
<dbReference type="InterPro" id="IPR027417">
    <property type="entry name" value="P-loop_NTPase"/>
</dbReference>
<dbReference type="SUPFAM" id="SSF52540">
    <property type="entry name" value="P-loop containing nucleoside triphosphate hydrolases"/>
    <property type="match status" value="1"/>
</dbReference>
<evidence type="ECO:0000256" key="1">
    <source>
        <dbReference type="PROSITE-ProRule" id="PRU00283"/>
    </source>
</evidence>
<dbReference type="InterPro" id="IPR001752">
    <property type="entry name" value="Kinesin_motor_dom"/>
</dbReference>
<evidence type="ECO:0000256" key="2">
    <source>
        <dbReference type="SAM" id="Coils"/>
    </source>
</evidence>
<dbReference type="Gene3D" id="3.40.850.10">
    <property type="entry name" value="Kinesin motor domain"/>
    <property type="match status" value="1"/>
</dbReference>